<organism evidence="1 2">
    <name type="scientific">Porites lobata</name>
    <dbReference type="NCBI Taxonomy" id="104759"/>
    <lineage>
        <taxon>Eukaryota</taxon>
        <taxon>Metazoa</taxon>
        <taxon>Cnidaria</taxon>
        <taxon>Anthozoa</taxon>
        <taxon>Hexacorallia</taxon>
        <taxon>Scleractinia</taxon>
        <taxon>Fungiina</taxon>
        <taxon>Poritidae</taxon>
        <taxon>Porites</taxon>
    </lineage>
</organism>
<evidence type="ECO:0000313" key="2">
    <source>
        <dbReference type="Proteomes" id="UP001159405"/>
    </source>
</evidence>
<accession>A0ABN8PDR4</accession>
<sequence length="95" mass="11158">DCDHAEYIGQTKRQFGTHLNEQRVADYSNSRTNHTIAWDNSKIITTKRRYHLNISPHQRLCLQGRHINSALAPLNRDDGGLLLNIYLHLIKRKRR</sequence>
<comment type="caution">
    <text evidence="1">The sequence shown here is derived from an EMBL/GenBank/DDBJ whole genome shotgun (WGS) entry which is preliminary data.</text>
</comment>
<protein>
    <submittedName>
        <fullName evidence="1">Uncharacterized protein</fullName>
    </submittedName>
</protein>
<proteinExistence type="predicted"/>
<reference evidence="1 2" key="1">
    <citation type="submission" date="2022-05" db="EMBL/GenBank/DDBJ databases">
        <authorList>
            <consortium name="Genoscope - CEA"/>
            <person name="William W."/>
        </authorList>
    </citation>
    <scope>NUCLEOTIDE SEQUENCE [LARGE SCALE GENOMIC DNA]</scope>
</reference>
<keyword evidence="2" id="KW-1185">Reference proteome</keyword>
<gene>
    <name evidence="1" type="ORF">PLOB_00041701</name>
</gene>
<dbReference type="EMBL" id="CALNXK010000066">
    <property type="protein sequence ID" value="CAH3141251.1"/>
    <property type="molecule type" value="Genomic_DNA"/>
</dbReference>
<name>A0ABN8PDR4_9CNID</name>
<feature type="non-terminal residue" evidence="1">
    <location>
        <position position="1"/>
    </location>
</feature>
<evidence type="ECO:0000313" key="1">
    <source>
        <dbReference type="EMBL" id="CAH3141251.1"/>
    </source>
</evidence>
<dbReference type="Proteomes" id="UP001159405">
    <property type="component" value="Unassembled WGS sequence"/>
</dbReference>